<dbReference type="Pfam" id="PF02367">
    <property type="entry name" value="TsaE"/>
    <property type="match status" value="1"/>
</dbReference>
<keyword evidence="7" id="KW-0547">Nucleotide-binding</keyword>
<evidence type="ECO:0000256" key="3">
    <source>
        <dbReference type="ARBA" id="ARBA00019010"/>
    </source>
</evidence>
<dbReference type="Proteomes" id="UP000034913">
    <property type="component" value="Unassembled WGS sequence"/>
</dbReference>
<evidence type="ECO:0000256" key="8">
    <source>
        <dbReference type="ARBA" id="ARBA00022840"/>
    </source>
</evidence>
<dbReference type="SUPFAM" id="SSF52540">
    <property type="entry name" value="P-loop containing nucleoside triphosphate hydrolases"/>
    <property type="match status" value="1"/>
</dbReference>
<keyword evidence="8" id="KW-0067">ATP-binding</keyword>
<keyword evidence="9" id="KW-0460">Magnesium</keyword>
<keyword evidence="6" id="KW-0479">Metal-binding</keyword>
<evidence type="ECO:0000256" key="4">
    <source>
        <dbReference type="ARBA" id="ARBA00022490"/>
    </source>
</evidence>
<evidence type="ECO:0000256" key="10">
    <source>
        <dbReference type="ARBA" id="ARBA00032441"/>
    </source>
</evidence>
<evidence type="ECO:0000256" key="9">
    <source>
        <dbReference type="ARBA" id="ARBA00022842"/>
    </source>
</evidence>
<comment type="similarity">
    <text evidence="2">Belongs to the TsaE family.</text>
</comment>
<comment type="subcellular location">
    <subcellularLocation>
        <location evidence="1">Cytoplasm</location>
    </subcellularLocation>
</comment>
<proteinExistence type="inferred from homology"/>
<gene>
    <name evidence="11" type="ORF">VF00_C0001G0071</name>
</gene>
<protein>
    <recommendedName>
        <fullName evidence="3">tRNA threonylcarbamoyladenosine biosynthesis protein TsaE</fullName>
    </recommendedName>
    <alternativeName>
        <fullName evidence="10">t(6)A37 threonylcarbamoyladenosine biosynthesis protein TsaE</fullName>
    </alternativeName>
</protein>
<dbReference type="Gene3D" id="3.40.50.300">
    <property type="entry name" value="P-loop containing nucleotide triphosphate hydrolases"/>
    <property type="match status" value="1"/>
</dbReference>
<keyword evidence="4" id="KW-0963">Cytoplasm</keyword>
<dbReference type="GO" id="GO:0046872">
    <property type="term" value="F:metal ion binding"/>
    <property type="evidence" value="ECO:0007669"/>
    <property type="project" value="UniProtKB-KW"/>
</dbReference>
<evidence type="ECO:0000256" key="5">
    <source>
        <dbReference type="ARBA" id="ARBA00022694"/>
    </source>
</evidence>
<evidence type="ECO:0000313" key="11">
    <source>
        <dbReference type="EMBL" id="KKW27136.1"/>
    </source>
</evidence>
<dbReference type="GO" id="GO:0002949">
    <property type="term" value="P:tRNA threonylcarbamoyladenosine modification"/>
    <property type="evidence" value="ECO:0007669"/>
    <property type="project" value="InterPro"/>
</dbReference>
<dbReference type="NCBIfam" id="TIGR00150">
    <property type="entry name" value="T6A_YjeE"/>
    <property type="match status" value="1"/>
</dbReference>
<name>A0A0G1X833_UNCK3</name>
<dbReference type="AlphaFoldDB" id="A0A0G1X833"/>
<evidence type="ECO:0000256" key="7">
    <source>
        <dbReference type="ARBA" id="ARBA00022741"/>
    </source>
</evidence>
<dbReference type="InterPro" id="IPR003442">
    <property type="entry name" value="T6A_TsaE"/>
</dbReference>
<evidence type="ECO:0000313" key="12">
    <source>
        <dbReference type="Proteomes" id="UP000034913"/>
    </source>
</evidence>
<dbReference type="PANTHER" id="PTHR33540:SF2">
    <property type="entry name" value="TRNA THREONYLCARBAMOYLADENOSINE BIOSYNTHESIS PROTEIN TSAE"/>
    <property type="match status" value="1"/>
</dbReference>
<keyword evidence="5" id="KW-0819">tRNA processing</keyword>
<dbReference type="PANTHER" id="PTHR33540">
    <property type="entry name" value="TRNA THREONYLCARBAMOYLADENOSINE BIOSYNTHESIS PROTEIN TSAE"/>
    <property type="match status" value="1"/>
</dbReference>
<reference evidence="11 12" key="1">
    <citation type="journal article" date="2015" name="Nature">
        <title>rRNA introns, odd ribosomes, and small enigmatic genomes across a large radiation of phyla.</title>
        <authorList>
            <person name="Brown C.T."/>
            <person name="Hug L.A."/>
            <person name="Thomas B.C."/>
            <person name="Sharon I."/>
            <person name="Castelle C.J."/>
            <person name="Singh A."/>
            <person name="Wilkins M.J."/>
            <person name="Williams K.H."/>
            <person name="Banfield J.F."/>
        </authorList>
    </citation>
    <scope>NUCLEOTIDE SEQUENCE [LARGE SCALE GENOMIC DNA]</scope>
</reference>
<dbReference type="GO" id="GO:0005737">
    <property type="term" value="C:cytoplasm"/>
    <property type="evidence" value="ECO:0007669"/>
    <property type="project" value="UniProtKB-SubCell"/>
</dbReference>
<evidence type="ECO:0000256" key="6">
    <source>
        <dbReference type="ARBA" id="ARBA00022723"/>
    </source>
</evidence>
<dbReference type="EMBL" id="LCRB01000001">
    <property type="protein sequence ID" value="KKW27136.1"/>
    <property type="molecule type" value="Genomic_DNA"/>
</dbReference>
<evidence type="ECO:0000256" key="2">
    <source>
        <dbReference type="ARBA" id="ARBA00007599"/>
    </source>
</evidence>
<dbReference type="InterPro" id="IPR027417">
    <property type="entry name" value="P-loop_NTPase"/>
</dbReference>
<accession>A0A0G1X833</accession>
<organism evidence="11 12">
    <name type="scientific">candidate division Kazan bacterium GW2011_GWB1_52_7</name>
    <dbReference type="NCBI Taxonomy" id="1620414"/>
    <lineage>
        <taxon>Bacteria</taxon>
        <taxon>Bacteria division Kazan-3B-28</taxon>
    </lineage>
</organism>
<sequence>MLRIVTNNLAATHKLGEAIGKNLKGDETLALVAPLGGGKTSFTQELAKGLGIKKLVISPTFVLERTYKGRHPLHHFDMYRIEVEDADSTGLSDILGEAVVVVEWAEKLKSVLPEDTIWATIKIVGENTREFIFEYPESRSYVFQNVK</sequence>
<dbReference type="GO" id="GO:0005524">
    <property type="term" value="F:ATP binding"/>
    <property type="evidence" value="ECO:0007669"/>
    <property type="project" value="UniProtKB-KW"/>
</dbReference>
<comment type="caution">
    <text evidence="11">The sequence shown here is derived from an EMBL/GenBank/DDBJ whole genome shotgun (WGS) entry which is preliminary data.</text>
</comment>
<evidence type="ECO:0000256" key="1">
    <source>
        <dbReference type="ARBA" id="ARBA00004496"/>
    </source>
</evidence>